<evidence type="ECO:0000313" key="3">
    <source>
        <dbReference type="Proteomes" id="UP000588277"/>
    </source>
</evidence>
<sequence length="739" mass="82951">MGWEWTDAESYYTRASVCAVRRRNGEPSELLRLMDERVDIAGRVSYRWAYRSITPQELREGRSDPEDPVTLYHPGVMEGLFRSDEDFIYIRWCPNREIPNRAKVRNPFEHPYARVPSFYEAVDCAGANGGRDLVARLERGLPYLGTPSPKILIGYRNDDADVCECALLDRDWLDRANGRLRLNGNAPLSTDSYAIELNRIRSFELPGPSGFTQKRYMYDGAALPTPTGRVMLKPMERYAQDYVRWFFARTGLEFSPQERTRVSQWMRIALAAPERLNEYVGMKVSDDDIARLREVVERMASPDDQLMPALIRDALANDPAFKNACIRQCRDESLADIDEEKTKRKTQMEQELFQERQKLTAKLAGLRMQVSQQQTALNGLQQLIDKETASRDQLSKSIEPMQTRIDELNRRLTSATAELERIQRRKGEELADIERQKNEALARIDDDLALKLGIRAASRASCERPVTAVPYAEDPVKPGRGNFVRTLAANLQTSGVALSDDYAAPLLDLADACSRTLSAANVIAVDSTFATALANSLSYAMRGEPAKHSSIPPDWNDAAELERLIADENTDVLVLDNVLDTVNEGLLFALSRLRSDMTVILPIGAYGNLRLIAAEVWDHVFYLPTERYVKLPALRDPMLRAAANRPLVEIRRERVIQRLTGLTRAARSGRLPLSALALPATVSSCFDDPAEGDRWTGAHVTLQVCARFGPEAASRDESESAAKAVSALMNRLGGGRNDR</sequence>
<dbReference type="AlphaFoldDB" id="A0A7Y0F0B8"/>
<reference evidence="2 3" key="1">
    <citation type="submission" date="2020-02" db="EMBL/GenBank/DDBJ databases">
        <title>Characterization of phylogenetic diversity of novel bifidobacterial species isolated in Czech ZOOs.</title>
        <authorList>
            <person name="Lugli G.A."/>
            <person name="Vera N.B."/>
            <person name="Ventura M."/>
        </authorList>
    </citation>
    <scope>NUCLEOTIDE SEQUENCE [LARGE SCALE GENOMIC DNA]</scope>
    <source>
        <strain evidence="2 3">DSM 109958</strain>
    </source>
</reference>
<dbReference type="RefSeq" id="WP_169274843.1">
    <property type="nucleotide sequence ID" value="NZ_JAAIIH010000001.1"/>
</dbReference>
<evidence type="ECO:0000313" key="2">
    <source>
        <dbReference type="EMBL" id="NMM99681.1"/>
    </source>
</evidence>
<feature type="coiled-coil region" evidence="1">
    <location>
        <begin position="349"/>
        <end position="439"/>
    </location>
</feature>
<protein>
    <submittedName>
        <fullName evidence="2">Viral A-type inclusion protein repeat-containing protein</fullName>
    </submittedName>
</protein>
<proteinExistence type="predicted"/>
<keyword evidence="3" id="KW-1185">Reference proteome</keyword>
<dbReference type="EMBL" id="JAAIIH010000001">
    <property type="protein sequence ID" value="NMM99681.1"/>
    <property type="molecule type" value="Genomic_DNA"/>
</dbReference>
<name>A0A7Y0F0B8_9BIFI</name>
<evidence type="ECO:0000256" key="1">
    <source>
        <dbReference type="SAM" id="Coils"/>
    </source>
</evidence>
<accession>A0A7Y0F0B8</accession>
<keyword evidence="1" id="KW-0175">Coiled coil</keyword>
<comment type="caution">
    <text evidence="2">The sequence shown here is derived from an EMBL/GenBank/DDBJ whole genome shotgun (WGS) entry which is preliminary data.</text>
</comment>
<gene>
    <name evidence="2" type="ORF">G1C96_0259</name>
</gene>
<dbReference type="Proteomes" id="UP000588277">
    <property type="component" value="Unassembled WGS sequence"/>
</dbReference>
<organism evidence="2 3">
    <name type="scientific">Bifidobacterium moraviense</name>
    <dbReference type="NCBI Taxonomy" id="2675323"/>
    <lineage>
        <taxon>Bacteria</taxon>
        <taxon>Bacillati</taxon>
        <taxon>Actinomycetota</taxon>
        <taxon>Actinomycetes</taxon>
        <taxon>Bifidobacteriales</taxon>
        <taxon>Bifidobacteriaceae</taxon>
        <taxon>Bifidobacterium</taxon>
    </lineage>
</organism>